<dbReference type="GO" id="GO:0033186">
    <property type="term" value="C:CAF-1 complex"/>
    <property type="evidence" value="ECO:0007669"/>
    <property type="project" value="TreeGrafter"/>
</dbReference>
<dbReference type="InterPro" id="IPR001680">
    <property type="entry name" value="WD40_rpt"/>
</dbReference>
<keyword evidence="5" id="KW-0227">DNA damage</keyword>
<evidence type="ECO:0000256" key="14">
    <source>
        <dbReference type="SAM" id="MobiDB-lite"/>
    </source>
</evidence>
<dbReference type="InterPro" id="IPR045145">
    <property type="entry name" value="PTHR15271"/>
</dbReference>
<evidence type="ECO:0000256" key="6">
    <source>
        <dbReference type="ARBA" id="ARBA00022853"/>
    </source>
</evidence>
<feature type="compositionally biased region" description="Polar residues" evidence="14">
    <location>
        <begin position="628"/>
        <end position="641"/>
    </location>
</feature>
<dbReference type="InterPro" id="IPR055410">
    <property type="entry name" value="Beta-prop_CAF1B_HIR1"/>
</dbReference>
<evidence type="ECO:0000256" key="9">
    <source>
        <dbReference type="ARBA" id="ARBA00023172"/>
    </source>
</evidence>
<evidence type="ECO:0000256" key="5">
    <source>
        <dbReference type="ARBA" id="ARBA00022763"/>
    </source>
</evidence>
<keyword evidence="11" id="KW-0539">Nucleus</keyword>
<protein>
    <recommendedName>
        <fullName evidence="12">CAF-1 p60 homolog</fullName>
    </recommendedName>
</protein>
<dbReference type="AlphaFoldDB" id="A0AAN9SMB4"/>
<evidence type="ECO:0000256" key="13">
    <source>
        <dbReference type="PROSITE-ProRule" id="PRU00221"/>
    </source>
</evidence>
<dbReference type="PANTHER" id="PTHR15271">
    <property type="entry name" value="CHROMATIN ASSEMBLY FACTOR 1 SUBUNIT B"/>
    <property type="match status" value="1"/>
</dbReference>
<evidence type="ECO:0000259" key="15">
    <source>
        <dbReference type="Pfam" id="PF24105"/>
    </source>
</evidence>
<dbReference type="Proteomes" id="UP001386955">
    <property type="component" value="Unassembled WGS sequence"/>
</dbReference>
<keyword evidence="4" id="KW-0677">Repeat</keyword>
<dbReference type="GO" id="GO:0006281">
    <property type="term" value="P:DNA repair"/>
    <property type="evidence" value="ECO:0007669"/>
    <property type="project" value="UniProtKB-KW"/>
</dbReference>
<keyword evidence="10" id="KW-0234">DNA repair</keyword>
<dbReference type="PROSITE" id="PS00678">
    <property type="entry name" value="WD_REPEATS_1"/>
    <property type="match status" value="1"/>
</dbReference>
<evidence type="ECO:0000256" key="10">
    <source>
        <dbReference type="ARBA" id="ARBA00023204"/>
    </source>
</evidence>
<dbReference type="Gene3D" id="2.130.10.10">
    <property type="entry name" value="YVTN repeat-like/Quinoprotein amine dehydrogenase"/>
    <property type="match status" value="2"/>
</dbReference>
<evidence type="ECO:0000256" key="2">
    <source>
        <dbReference type="ARBA" id="ARBA00007306"/>
    </source>
</evidence>
<dbReference type="EMBL" id="JAYMYS010000003">
    <property type="protein sequence ID" value="KAK7399390.1"/>
    <property type="molecule type" value="Genomic_DNA"/>
</dbReference>
<feature type="repeat" description="WD" evidence="13">
    <location>
        <begin position="85"/>
        <end position="126"/>
    </location>
</feature>
<dbReference type="PROSITE" id="PS50082">
    <property type="entry name" value="WD_REPEATS_2"/>
    <property type="match status" value="3"/>
</dbReference>
<keyword evidence="7" id="KW-0805">Transcription regulation</keyword>
<feature type="repeat" description="WD" evidence="13">
    <location>
        <begin position="180"/>
        <end position="211"/>
    </location>
</feature>
<comment type="caution">
    <text evidence="16">The sequence shown here is derived from an EMBL/GenBank/DDBJ whole genome shotgun (WGS) entry which is preliminary data.</text>
</comment>
<keyword evidence="8" id="KW-0804">Transcription</keyword>
<name>A0AAN9SMB4_PSOTE</name>
<dbReference type="SMART" id="SM00320">
    <property type="entry name" value="WD40"/>
    <property type="match status" value="5"/>
</dbReference>
<evidence type="ECO:0000256" key="1">
    <source>
        <dbReference type="ARBA" id="ARBA00004123"/>
    </source>
</evidence>
<evidence type="ECO:0000256" key="7">
    <source>
        <dbReference type="ARBA" id="ARBA00023015"/>
    </source>
</evidence>
<dbReference type="PROSITE" id="PS50294">
    <property type="entry name" value="WD_REPEATS_REGION"/>
    <property type="match status" value="2"/>
</dbReference>
<dbReference type="Pfam" id="PF24105">
    <property type="entry name" value="Beta-prop_CAF1B_HIR1"/>
    <property type="match status" value="1"/>
</dbReference>
<evidence type="ECO:0000256" key="4">
    <source>
        <dbReference type="ARBA" id="ARBA00022737"/>
    </source>
</evidence>
<keyword evidence="17" id="KW-1185">Reference proteome</keyword>
<feature type="compositionally biased region" description="Basic and acidic residues" evidence="14">
    <location>
        <begin position="618"/>
        <end position="627"/>
    </location>
</feature>
<dbReference type="GO" id="GO:0005634">
    <property type="term" value="C:nucleus"/>
    <property type="evidence" value="ECO:0007669"/>
    <property type="project" value="UniProtKB-SubCell"/>
</dbReference>
<dbReference type="Pfam" id="PF00400">
    <property type="entry name" value="WD40"/>
    <property type="match status" value="1"/>
</dbReference>
<evidence type="ECO:0000313" key="17">
    <source>
        <dbReference type="Proteomes" id="UP001386955"/>
    </source>
</evidence>
<dbReference type="GO" id="GO:0006310">
    <property type="term" value="P:DNA recombination"/>
    <property type="evidence" value="ECO:0007669"/>
    <property type="project" value="UniProtKB-KW"/>
</dbReference>
<feature type="region of interest" description="Disordered" evidence="14">
    <location>
        <begin position="550"/>
        <end position="654"/>
    </location>
</feature>
<dbReference type="GO" id="GO:0006335">
    <property type="term" value="P:DNA replication-dependent chromatin assembly"/>
    <property type="evidence" value="ECO:0007669"/>
    <property type="project" value="InterPro"/>
</dbReference>
<gene>
    <name evidence="16" type="ORF">VNO78_10572</name>
</gene>
<organism evidence="16 17">
    <name type="scientific">Psophocarpus tetragonolobus</name>
    <name type="common">Winged bean</name>
    <name type="synonym">Dolichos tetragonolobus</name>
    <dbReference type="NCBI Taxonomy" id="3891"/>
    <lineage>
        <taxon>Eukaryota</taxon>
        <taxon>Viridiplantae</taxon>
        <taxon>Streptophyta</taxon>
        <taxon>Embryophyta</taxon>
        <taxon>Tracheophyta</taxon>
        <taxon>Spermatophyta</taxon>
        <taxon>Magnoliopsida</taxon>
        <taxon>eudicotyledons</taxon>
        <taxon>Gunneridae</taxon>
        <taxon>Pentapetalae</taxon>
        <taxon>rosids</taxon>
        <taxon>fabids</taxon>
        <taxon>Fabales</taxon>
        <taxon>Fabaceae</taxon>
        <taxon>Papilionoideae</taxon>
        <taxon>50 kb inversion clade</taxon>
        <taxon>NPAAA clade</taxon>
        <taxon>indigoferoid/millettioid clade</taxon>
        <taxon>Phaseoleae</taxon>
        <taxon>Psophocarpus</taxon>
    </lineage>
</organism>
<evidence type="ECO:0000256" key="3">
    <source>
        <dbReference type="ARBA" id="ARBA00022574"/>
    </source>
</evidence>
<evidence type="ECO:0000256" key="11">
    <source>
        <dbReference type="ARBA" id="ARBA00023242"/>
    </source>
</evidence>
<evidence type="ECO:0000256" key="12">
    <source>
        <dbReference type="ARBA" id="ARBA00077035"/>
    </source>
</evidence>
<feature type="repeat" description="WD" evidence="13">
    <location>
        <begin position="138"/>
        <end position="179"/>
    </location>
</feature>
<feature type="compositionally biased region" description="Basic and acidic residues" evidence="14">
    <location>
        <begin position="597"/>
        <end position="610"/>
    </location>
</feature>
<comment type="similarity">
    <text evidence="2">Belongs to the WD repeat HIR1 family.</text>
</comment>
<proteinExistence type="inferred from homology"/>
<dbReference type="InterPro" id="IPR019775">
    <property type="entry name" value="WD40_repeat_CS"/>
</dbReference>
<evidence type="ECO:0000256" key="8">
    <source>
        <dbReference type="ARBA" id="ARBA00023163"/>
    </source>
</evidence>
<sequence length="654" mass="71560">MKGGTIQISWHESKPVLTLDFHPLSATLATAGADFDIKVSLSFALHLIRPNHSLNFIIFLSSQFWSIKSAGTPKKLPVVSYLSNLSYHSSAVNVVRFSSSGELLASGADGGDLIIWKLHSTDAGQTWKVLKMLRKSTSGSHHKDILDLQWSTDATYIISGSVDNCCIIWDVNKGTNLQTLDAHAHYVQGVAWDPLGKYVTSLSSDRTCRIYMNKPHKSKGIEKINYVCQQVISKADKPLLKNSKDTKFHLFHDETLPSFFRRLAWSPDGSFLLVPAGSYKINTASESVNAAYIFSRKDLSRPAIQLPSASKAVVVVRFCPIFFKLRGKSSLNSEFTAQQTPNTDLVSAAGLFKLPYRIIFAVATLNSLYIYDTECTSPIAVLAGLHYSAITDIAWSSDAHYLALSSQDGFCSLVEFENGELGSPYSLSEGKVPNSDSMSNVQIVNDTVTVPTGNVSVVLDESKKMESENKADDTVIEAFGNTGAVVIESEKTATEEKADMINSTGNLAYFRKNKAEEEAVDMVIEATWNEGIMADSGKNEEKTDDMVIETTGSIGGTELNSRKAEPEDKAEKQLQNSGIVNFGAQGKAEEQPANPDPDGKQREAKEKTEKQQSSLDGIKSELEEKARQQLSSSKSTPISNKPTKKRITPIAIDP</sequence>
<comment type="subcellular location">
    <subcellularLocation>
        <location evidence="1">Nucleus</location>
    </subcellularLocation>
</comment>
<keyword evidence="9" id="KW-0233">DNA recombination</keyword>
<dbReference type="FunFam" id="2.130.10.10:FF:000466">
    <property type="entry name" value="Chromatin assembly factor 1 subunit FAS2"/>
    <property type="match status" value="1"/>
</dbReference>
<keyword evidence="3 13" id="KW-0853">WD repeat</keyword>
<evidence type="ECO:0000313" key="16">
    <source>
        <dbReference type="EMBL" id="KAK7399390.1"/>
    </source>
</evidence>
<accession>A0AAN9SMB4</accession>
<dbReference type="InterPro" id="IPR036322">
    <property type="entry name" value="WD40_repeat_dom_sf"/>
</dbReference>
<dbReference type="SUPFAM" id="SSF50978">
    <property type="entry name" value="WD40 repeat-like"/>
    <property type="match status" value="1"/>
</dbReference>
<feature type="domain" description="CAF1B/HIR1 beta-propeller" evidence="15">
    <location>
        <begin position="65"/>
        <end position="421"/>
    </location>
</feature>
<dbReference type="GO" id="GO:0006334">
    <property type="term" value="P:nucleosome assembly"/>
    <property type="evidence" value="ECO:0007669"/>
    <property type="project" value="TreeGrafter"/>
</dbReference>
<dbReference type="InterPro" id="IPR015943">
    <property type="entry name" value="WD40/YVTN_repeat-like_dom_sf"/>
</dbReference>
<reference evidence="16 17" key="1">
    <citation type="submission" date="2024-01" db="EMBL/GenBank/DDBJ databases">
        <title>The genomes of 5 underutilized Papilionoideae crops provide insights into root nodulation and disease resistanc.</title>
        <authorList>
            <person name="Jiang F."/>
        </authorList>
    </citation>
    <scope>NUCLEOTIDE SEQUENCE [LARGE SCALE GENOMIC DNA]</scope>
    <source>
        <strain evidence="16">DUOXIRENSHENG_FW03</strain>
        <tissue evidence="16">Leaves</tissue>
    </source>
</reference>
<dbReference type="PANTHER" id="PTHR15271:SF4">
    <property type="entry name" value="CHROMATIN ASSEMBLY FACTOR 1 SUBUNIT B"/>
    <property type="match status" value="1"/>
</dbReference>
<feature type="compositionally biased region" description="Basic and acidic residues" evidence="14">
    <location>
        <begin position="560"/>
        <end position="572"/>
    </location>
</feature>
<keyword evidence="6" id="KW-0156">Chromatin regulator</keyword>